<feature type="domain" description="Heme-binding protein Shr-like Hb-interacting" evidence="2">
    <location>
        <begin position="829"/>
        <end position="906"/>
    </location>
</feature>
<feature type="domain" description="Heme-binding protein Shr-like Hb-interacting" evidence="2">
    <location>
        <begin position="625"/>
        <end position="707"/>
    </location>
</feature>
<feature type="domain" description="Secretion system C-terminal sorting" evidence="3">
    <location>
        <begin position="2797"/>
        <end position="2872"/>
    </location>
</feature>
<feature type="domain" description="Heme-binding protein Shr-like Hb-interacting" evidence="2">
    <location>
        <begin position="2026"/>
        <end position="2104"/>
    </location>
</feature>
<evidence type="ECO:0000313" key="4">
    <source>
        <dbReference type="EMBL" id="PKQ64142.1"/>
    </source>
</evidence>
<dbReference type="Gene3D" id="2.60.40.10">
    <property type="entry name" value="Immunoglobulins"/>
    <property type="match status" value="1"/>
</dbReference>
<evidence type="ECO:0000259" key="3">
    <source>
        <dbReference type="Pfam" id="PF18962"/>
    </source>
</evidence>
<protein>
    <recommendedName>
        <fullName evidence="6">DUF1533 domain-containing protein</fullName>
    </recommendedName>
</protein>
<feature type="domain" description="Heme-binding protein Shr-like Hb-interacting" evidence="2">
    <location>
        <begin position="1425"/>
        <end position="1504"/>
    </location>
</feature>
<feature type="domain" description="Heme-binding protein Shr-like Hb-interacting" evidence="2">
    <location>
        <begin position="1622"/>
        <end position="1704"/>
    </location>
</feature>
<name>A0A2N3I1E7_9BACT</name>
<sequence length="2873" mass="301186">MKKYLLLGFLWVTSVIIVQAQTAPPVLNSVSGVTVDNPFTLLFTDDGTWQSLISEIRYGDDVVDLSAYDAGTTSGEIVFTPSASVYFQNDTTLNITIVTDGTYFDGVFSQTIGHGAATKFVITTQPAAPASNGGVLGTQPAVSLQDQFSNACTSDGTSSVGVVASGASWILGGTTPQTASSGVVTFSGLTGSSAVAVTGAAITFSLDGFSLVSNSFDIPVNAHPALSVPTDATVDSDFNITFTDDATWRTGISEIRYGTDVLPAGAYDKTSADAITIKPSQSGFLQVSGTKNLTIVSSGYADAVESLEMKHGVATKFVITTQPAAPASNGGVLGTQPAVSLQDQFSNACTSDGTSSVGVVASGASWILGGTTPQTASSGVVTFSGLTGSSAVAVTGAAITFSLDGFSLISDPFDIPVNAHPALSVPTDATVDSDFDITFTDDATWRTGISEIRYGTDVLPAGAYDKTSADAITIKPSQSGFLQTPGTKNLTIVSSGYADAVESLEIKHGAAANIVMVTQPTAPASNGGLLGTQPVVKLQDQYGNDCTGDGATQVTAVADASGDWILGGIGTTVTSAGGTASFSGLTGSSNLVVSGAYLVFSSGILPTLNSASFDIPVNAPPTLTAATGATVDDVFEISYTDDSSWESSIDSIQFNGTTISASAYSLNSTTNKIVFTPSADVSLQTAVSASLDIFVDTYSPASVTQNIGHGAATKIVVQTEPVPSGVNGSLFTTQPVVAIQDQYNNICTSNSTVSITAGENDPVNWTLGGTPTGTVSSGVLNYTDLSAGSDAVVTGAYISFTASGLTGVASATFNLGLNSPPVLSAAAGVTVDGAFTVTFVDENSWQSKISSISYDGVEIDASAYNKLTSGQIIFDPSLSTALQTAGTQDFVFIAAGFSNAALSQTIGHGVPTSIKVNVEPTAPTSNGGLLVQQPVVISQDQYLNPCTLDNATAISVVKGDAGSWSLGGSPNHTLAGGSFTYTDLSATSDAPVIGAYLSFSSGSFADVNSATFDIPVNASPALSPANNATVDGEFQITFTDNATWRGSITDITFDGNSIPAAAYDATNATRIIFKPVESNILQTAGTKEIIVISSGFANDTLSQMLGHGVADELFMFTQPVGPSGNGGQLTVQPVVQLRDQYANICTTDNTSTISETTSGGTWTLGGTSGLTAGSGVFTYTDLTAGSSVELTTASITFSSGALTDVVSAAFTIPSLDSSPTLLASSTATVDAVFEISFGANATWQLAIDSIKYNGNLIAASAYDKTQSGKIIFDPALDSDLQISGTADMIVYAGGYENAGVSQEIKHGVANEIVVVLQPSAPVENGALLANQPVLTLRDQYANDCTSENTIEITVAKGDANVWTLGGTLVKKVTNGSVSFTDLTASSNAAVTGAFIAFSTTGLATVNSNTFNIPDLSASPVLTAADAVTVDSDFDITFTDNAAWRSQITEIRYGTQVLPAGAYNTSTAGVITFKPAESAVLQTAASEYIFITSTSFLKDSVLQAIGHGAAKSIAITTQPQQPARNAGLLQTQPGIKIQDQYLNDCTTNSVQTINANATGGSWVVEGTTSLMVTNGIVDFTDLTARSTDLVFDATITFSGTGLTSQESATFIIPAPLIAPSLIASTTATVDSLFDVTFSENAAWQGEIDSISYGGNLLATDVYDKSQAGKLIFDPSKSTELQVTGTKEVLVYSRGYQNTAVNQEIKHGIPDTVFIDRQPTAPLVNGGNLDTQPRVSLRDQYNNSCSGNSTFEISVENGDAQAWTLGGTLTQTVSSGVLTFSDLSASSETAIPGAFLKFSGAGVASVNSDPFDIVELLNPPTINPAFLVTVDADFTLNFFAIDDAWKNSITTITYEGDTLPSSAYTIDTESITFHISQEALLQKAGTFTIAIHSLGYTNVIVEQEVGHGAVAGMEITQQPLAPLTNGDALDQQPVLQFLDQYANVCTSEIQKSIAVEKNDTGDWNLAGTVEQTATNGIVTFTDLSAYSTAPVSGAELKFIAADLTAVVSAPFDIPDVSSSPVLSAAIGATVDNPFKITFTEDSVWRSRINVVTVNDSVLSAASYNAGQAGALELIPSESEFLQKNGSFQVIVQSRGFAHDTVQQEINHGIADSLLITTQPSDPANNGELLSQQPVLQLSDQYLNNCTADNLTQVNVVKYDQKAWTLSGTLQAQSVSGVVSFTDLTATSEIAIDSAYLQFSFDKDTVISALFKIPVPVIELTAAVNVTVDNEFTIQASDNASWRDSISAISFAGETLVDTSYLIEAGGITFYPDRDSILQIARTDTLIVIANGYANAIIEQEIGHGISTEMVIVDQPIGPENNGDTLARQPKLQLMDQYKNNCEKDNATQILASKYSNGLETDVVDLWDLGGTKTITAVGGLVTYLNLTATSENRVEGARLLFTSDALPNVVSDSFDIVIPPPPAIVGAVDATIDGSFFVEFTDNKTWRSLIFDIRYGIRSLEGNYDISEPGKITFDPTVTSILQKSGVDSMYIYSGNYDTVRFEQTIHHGKSKYLVIVKEPSAPLKNGELLLRQPQLKLQDQFRNNCVTDNETPVAVKKGDNGDWSLAGTFTQIAVDGMVKYTDLTATSEREVEGARLVFEGTGIIPKLSQSFTIPEPQVNRAGEAKANPELVCYGTSSSITLVGFDGLIQWQKYDELNDIYEDVAGENSEIFISDEVVQNARYRAMVSKDGFTTQYSNSVSVSPIEPPLADFTFNIDYNRVDFTNLSVNATNIVWDFGDGIISSEFEPSHSFVLDNANGSGYVVSLTASNEACPDSKKSQQVFITTGIEDLIAETGVVVYPNPSRGEFFIEISNSDQDGILRIFDQAGKLVAARNIENGLRANRIAFDLKNLTGGIYFLTIQYPDKVVRTKLIIQ</sequence>
<dbReference type="SUPFAM" id="SSF49299">
    <property type="entry name" value="PKD domain"/>
    <property type="match status" value="1"/>
</dbReference>
<proteinExistence type="predicted"/>
<dbReference type="RefSeq" id="WP_101310619.1">
    <property type="nucleotide sequence ID" value="NZ_MVDE01000024.1"/>
</dbReference>
<feature type="domain" description="Heme-binding protein Shr-like Hb-interacting" evidence="2">
    <location>
        <begin position="1827"/>
        <end position="1903"/>
    </location>
</feature>
<feature type="signal peptide" evidence="1">
    <location>
        <begin position="1"/>
        <end position="20"/>
    </location>
</feature>
<evidence type="ECO:0000313" key="5">
    <source>
        <dbReference type="Proteomes" id="UP000233618"/>
    </source>
</evidence>
<evidence type="ECO:0008006" key="6">
    <source>
        <dbReference type="Google" id="ProtNLM"/>
    </source>
</evidence>
<feature type="domain" description="Heme-binding protein Shr-like Hb-interacting" evidence="2">
    <location>
        <begin position="1224"/>
        <end position="1305"/>
    </location>
</feature>
<dbReference type="Pfam" id="PF07550">
    <property type="entry name" value="Shr-like_HID"/>
    <property type="match status" value="11"/>
</dbReference>
<feature type="domain" description="Heme-binding protein Shr-like Hb-interacting" evidence="2">
    <location>
        <begin position="427"/>
        <end position="501"/>
    </location>
</feature>
<dbReference type="InterPro" id="IPR026444">
    <property type="entry name" value="Secre_tail"/>
</dbReference>
<dbReference type="Proteomes" id="UP000233618">
    <property type="component" value="Unassembled WGS sequence"/>
</dbReference>
<evidence type="ECO:0000256" key="1">
    <source>
        <dbReference type="SAM" id="SignalP"/>
    </source>
</evidence>
<feature type="chain" id="PRO_5014671850" description="DUF1533 domain-containing protein" evidence="1">
    <location>
        <begin position="21"/>
        <end position="2873"/>
    </location>
</feature>
<keyword evidence="5" id="KW-1185">Reference proteome</keyword>
<feature type="domain" description="Heme-binding protein Shr-like Hb-interacting" evidence="2">
    <location>
        <begin position="2221"/>
        <end position="2299"/>
    </location>
</feature>
<dbReference type="InterPro" id="IPR035986">
    <property type="entry name" value="PKD_dom_sf"/>
</dbReference>
<evidence type="ECO:0000259" key="2">
    <source>
        <dbReference type="Pfam" id="PF07550"/>
    </source>
</evidence>
<keyword evidence="1" id="KW-0732">Signal</keyword>
<organism evidence="4 5">
    <name type="scientific">Labilibaculum manganireducens</name>
    <dbReference type="NCBI Taxonomy" id="1940525"/>
    <lineage>
        <taxon>Bacteria</taxon>
        <taxon>Pseudomonadati</taxon>
        <taxon>Bacteroidota</taxon>
        <taxon>Bacteroidia</taxon>
        <taxon>Marinilabiliales</taxon>
        <taxon>Marinifilaceae</taxon>
        <taxon>Labilibaculum</taxon>
    </lineage>
</organism>
<accession>A0A2N3I1E7</accession>
<feature type="domain" description="Heme-binding protein Shr-like Hb-interacting" evidence="2">
    <location>
        <begin position="230"/>
        <end position="304"/>
    </location>
</feature>
<reference evidence="4 5" key="1">
    <citation type="journal article" date="2017" name="Front. Microbiol.">
        <title>Labilibaculum manganireducens gen. nov., sp. nov. and Labilibaculum filiforme sp. nov., Novel Bacteroidetes Isolated from Subsurface Sediments of the Baltic Sea.</title>
        <authorList>
            <person name="Vandieken V."/>
            <person name="Marshall I.P."/>
            <person name="Niemann H."/>
            <person name="Engelen B."/>
            <person name="Cypionka H."/>
        </authorList>
    </citation>
    <scope>NUCLEOTIDE SEQUENCE [LARGE SCALE GENOMIC DNA]</scope>
    <source>
        <strain evidence="4 5">59.10-2M</strain>
    </source>
</reference>
<feature type="domain" description="Heme-binding protein Shr-like Hb-interacting" evidence="2">
    <location>
        <begin position="1027"/>
        <end position="1103"/>
    </location>
</feature>
<dbReference type="InterPro" id="IPR013783">
    <property type="entry name" value="Ig-like_fold"/>
</dbReference>
<dbReference type="NCBIfam" id="TIGR04183">
    <property type="entry name" value="Por_Secre_tail"/>
    <property type="match status" value="1"/>
</dbReference>
<gene>
    <name evidence="4" type="ORF">BZG01_14780</name>
</gene>
<dbReference type="EMBL" id="MVDE01000024">
    <property type="protein sequence ID" value="PKQ64142.1"/>
    <property type="molecule type" value="Genomic_DNA"/>
</dbReference>
<comment type="caution">
    <text evidence="4">The sequence shown here is derived from an EMBL/GenBank/DDBJ whole genome shotgun (WGS) entry which is preliminary data.</text>
</comment>
<dbReference type="InterPro" id="IPR011432">
    <property type="entry name" value="Shr-like_HID"/>
</dbReference>
<dbReference type="Pfam" id="PF18962">
    <property type="entry name" value="Por_Secre_tail"/>
    <property type="match status" value="1"/>
</dbReference>